<feature type="compositionally biased region" description="Polar residues" evidence="2">
    <location>
        <begin position="463"/>
        <end position="476"/>
    </location>
</feature>
<dbReference type="Pfam" id="PF22669">
    <property type="entry name" value="Exo_endo_phos2"/>
    <property type="match status" value="2"/>
</dbReference>
<comment type="caution">
    <text evidence="4">The sequence shown here is derived from an EMBL/GenBank/DDBJ whole genome shotgun (WGS) entry which is preliminary data.</text>
</comment>
<proteinExistence type="inferred from homology"/>
<sequence>MDQWQNFAPVQSTPTEKNGASHSVFNLASEQQVLPPRFNRPRLKPQSNHSAILSSFSPPVLPSIKSYRRASESGPAPSDQAARTSEVPAPEHHPHPLLKQPPLELNSSTPPRISSFALQQQTPSGFQAQVQTGGAAEVANIPSASNNTTQNGSLMYTIQSEPAANKTANCRSSNRRRMQAVSGPGLQPEVLQSPSGSRSALRPPSPSGGLRGELLDRPPSLLSSNSRLGSGLLSERLNNASIRGMSSLMAFHKASGLLSQESDSLLKTQPSASNTGSVTYGASYSFVVGGQAAAYVDPLASAVREASPTDMLKLRLHVITFNMADAAPVRFPPELFGAYRDDADLYAVCTQETCPPSELERLLSEQLPASQYVQVAARSLMAIHLFIFVRKDVQSLVTYVDGATIPTGIGNVLGNKGGVAISLKVAGKTMLIINSHLAAHEEFVGRRNSDYNRICSGLPVPTLPSTQTNSAPNLMQSPSPSPSTRWSPSSGCIAGGLNVVALDSRQQSKGGTSPPVLYPARVLVAEKADAYVTAAETSVRASDGSTTTSTPNRPSSRTSRVADKGSDLWHPHNWHPASAPGSPDVRAARGGGLDRGMEGSGASFSSNASGNMSDVAHLRSGSSVAVGGHPGLERHDVVIWAGDLNYRIQGSPLSVKQALEEGRHDILHANDQLRIEQVQGRAFKGFHEQAIAFPPTFKYELSSDEYNLKRTPSWTDRVLFLCNTTSDYCAFRPTYYTAVHEVKESDHRPVVAGFEMLLRPST</sequence>
<dbReference type="InterPro" id="IPR036691">
    <property type="entry name" value="Endo/exonu/phosph_ase_sf"/>
</dbReference>
<reference evidence="4 5" key="1">
    <citation type="submission" date="2017-08" db="EMBL/GenBank/DDBJ databases">
        <title>Acidophilic green algal genome provides insights into adaptation to an acidic environment.</title>
        <authorList>
            <person name="Hirooka S."/>
            <person name="Hirose Y."/>
            <person name="Kanesaki Y."/>
            <person name="Higuchi S."/>
            <person name="Fujiwara T."/>
            <person name="Onuma R."/>
            <person name="Era A."/>
            <person name="Ohbayashi R."/>
            <person name="Uzuka A."/>
            <person name="Nozaki H."/>
            <person name="Yoshikawa H."/>
            <person name="Miyagishima S.Y."/>
        </authorList>
    </citation>
    <scope>NUCLEOTIDE SEQUENCE [LARGE SCALE GENOMIC DNA]</scope>
    <source>
        <strain evidence="4 5">NIES-2499</strain>
    </source>
</reference>
<organism evidence="4 5">
    <name type="scientific">Chlamydomonas eustigma</name>
    <dbReference type="NCBI Taxonomy" id="1157962"/>
    <lineage>
        <taxon>Eukaryota</taxon>
        <taxon>Viridiplantae</taxon>
        <taxon>Chlorophyta</taxon>
        <taxon>core chlorophytes</taxon>
        <taxon>Chlorophyceae</taxon>
        <taxon>CS clade</taxon>
        <taxon>Chlamydomonadales</taxon>
        <taxon>Chlamydomonadaceae</taxon>
        <taxon>Chlamydomonas</taxon>
    </lineage>
</organism>
<dbReference type="OrthoDB" id="62798at2759"/>
<feature type="compositionally biased region" description="Low complexity" evidence="2">
    <location>
        <begin position="600"/>
        <end position="609"/>
    </location>
</feature>
<feature type="compositionally biased region" description="Polar residues" evidence="2">
    <location>
        <begin position="158"/>
        <end position="172"/>
    </location>
</feature>
<name>A0A250XGQ4_9CHLO</name>
<accession>A0A250XGQ4</accession>
<dbReference type="STRING" id="1157962.A0A250XGQ4"/>
<keyword evidence="5" id="KW-1185">Reference proteome</keyword>
<dbReference type="SMART" id="SM00128">
    <property type="entry name" value="IPPc"/>
    <property type="match status" value="1"/>
</dbReference>
<dbReference type="InterPro" id="IPR000300">
    <property type="entry name" value="IPPc"/>
</dbReference>
<dbReference type="SUPFAM" id="SSF56219">
    <property type="entry name" value="DNase I-like"/>
    <property type="match status" value="2"/>
</dbReference>
<feature type="region of interest" description="Disordered" evidence="2">
    <location>
        <begin position="536"/>
        <end position="609"/>
    </location>
</feature>
<dbReference type="PANTHER" id="PTHR11200">
    <property type="entry name" value="INOSITOL 5-PHOSPHATASE"/>
    <property type="match status" value="1"/>
</dbReference>
<dbReference type="InterPro" id="IPR046985">
    <property type="entry name" value="IP5"/>
</dbReference>
<evidence type="ECO:0000313" key="4">
    <source>
        <dbReference type="EMBL" id="GAX82254.1"/>
    </source>
</evidence>
<dbReference type="GO" id="GO:0046856">
    <property type="term" value="P:phosphatidylinositol dephosphorylation"/>
    <property type="evidence" value="ECO:0007669"/>
    <property type="project" value="InterPro"/>
</dbReference>
<feature type="domain" description="Inositol polyphosphate-related phosphatase" evidence="3">
    <location>
        <begin position="312"/>
        <end position="762"/>
    </location>
</feature>
<dbReference type="GO" id="GO:0004439">
    <property type="term" value="F:phosphatidylinositol-4,5-bisphosphate 5-phosphatase activity"/>
    <property type="evidence" value="ECO:0007669"/>
    <property type="project" value="TreeGrafter"/>
</dbReference>
<feature type="region of interest" description="Disordered" evidence="2">
    <location>
        <begin position="462"/>
        <end position="489"/>
    </location>
</feature>
<feature type="compositionally biased region" description="Low complexity" evidence="2">
    <location>
        <begin position="217"/>
        <end position="228"/>
    </location>
</feature>
<feature type="compositionally biased region" description="Low complexity" evidence="2">
    <location>
        <begin position="545"/>
        <end position="559"/>
    </location>
</feature>
<evidence type="ECO:0000313" key="5">
    <source>
        <dbReference type="Proteomes" id="UP000232323"/>
    </source>
</evidence>
<feature type="region of interest" description="Disordered" evidence="2">
    <location>
        <begin position="1"/>
        <end position="111"/>
    </location>
</feature>
<gene>
    <name evidence="4" type="ORF">CEUSTIGMA_g9682.t1</name>
</gene>
<dbReference type="AlphaFoldDB" id="A0A250XGQ4"/>
<dbReference type="Proteomes" id="UP000232323">
    <property type="component" value="Unassembled WGS sequence"/>
</dbReference>
<evidence type="ECO:0000256" key="2">
    <source>
        <dbReference type="SAM" id="MobiDB-lite"/>
    </source>
</evidence>
<dbReference type="Gene3D" id="3.60.10.10">
    <property type="entry name" value="Endonuclease/exonuclease/phosphatase"/>
    <property type="match status" value="2"/>
</dbReference>
<feature type="compositionally biased region" description="Polar residues" evidence="2">
    <location>
        <begin position="45"/>
        <end position="57"/>
    </location>
</feature>
<feature type="compositionally biased region" description="Basic and acidic residues" evidence="2">
    <location>
        <begin position="560"/>
        <end position="570"/>
    </location>
</feature>
<dbReference type="EMBL" id="BEGY01000077">
    <property type="protein sequence ID" value="GAX82254.1"/>
    <property type="molecule type" value="Genomic_DNA"/>
</dbReference>
<feature type="compositionally biased region" description="Polar residues" evidence="2">
    <location>
        <begin position="1"/>
        <end position="32"/>
    </location>
</feature>
<evidence type="ECO:0000256" key="1">
    <source>
        <dbReference type="ARBA" id="ARBA00010768"/>
    </source>
</evidence>
<feature type="region of interest" description="Disordered" evidence="2">
    <location>
        <begin position="158"/>
        <end position="228"/>
    </location>
</feature>
<comment type="similarity">
    <text evidence="1">Belongs to the inositol polyphosphate 5-phosphatase family.</text>
</comment>
<dbReference type="PANTHER" id="PTHR11200:SF300">
    <property type="entry name" value="TYPE II INOSITOL 1,4,5-TRISPHOSPHATE 5-PHOSPHATASE"/>
    <property type="match status" value="1"/>
</dbReference>
<evidence type="ECO:0000259" key="3">
    <source>
        <dbReference type="SMART" id="SM00128"/>
    </source>
</evidence>
<protein>
    <recommendedName>
        <fullName evidence="3">Inositol polyphosphate-related phosphatase domain-containing protein</fullName>
    </recommendedName>
</protein>